<evidence type="ECO:0000313" key="11">
    <source>
        <dbReference type="Proteomes" id="UP000095023"/>
    </source>
</evidence>
<dbReference type="PANTHER" id="PTHR11782:SF83">
    <property type="entry name" value="GUANOSINE-DIPHOSPHATASE"/>
    <property type="match status" value="1"/>
</dbReference>
<dbReference type="PANTHER" id="PTHR11782">
    <property type="entry name" value="ADENOSINE/GUANOSINE DIPHOSPHATASE"/>
    <property type="match status" value="1"/>
</dbReference>
<dbReference type="Gene3D" id="3.30.420.150">
    <property type="entry name" value="Exopolyphosphatase. Domain 2"/>
    <property type="match status" value="1"/>
</dbReference>
<proteinExistence type="inferred from homology"/>
<dbReference type="GO" id="GO:0004382">
    <property type="term" value="F:GDP phosphatase activity"/>
    <property type="evidence" value="ECO:0007669"/>
    <property type="project" value="UniProtKB-EC"/>
</dbReference>
<dbReference type="GO" id="GO:0017111">
    <property type="term" value="F:ribonucleoside triphosphate phosphatase activity"/>
    <property type="evidence" value="ECO:0007669"/>
    <property type="project" value="TreeGrafter"/>
</dbReference>
<evidence type="ECO:0000256" key="9">
    <source>
        <dbReference type="SAM" id="SignalP"/>
    </source>
</evidence>
<feature type="active site" description="Proton acceptor" evidence="6">
    <location>
        <position position="166"/>
    </location>
</feature>
<accession>A0A1E4TC74</accession>
<evidence type="ECO:0000256" key="7">
    <source>
        <dbReference type="PIRSR" id="PIRSR600407-2"/>
    </source>
</evidence>
<dbReference type="Proteomes" id="UP000095023">
    <property type="component" value="Unassembled WGS sequence"/>
</dbReference>
<dbReference type="AlphaFoldDB" id="A0A1E4TC74"/>
<keyword evidence="11" id="KW-1185">Reference proteome</keyword>
<dbReference type="GO" id="GO:0000139">
    <property type="term" value="C:Golgi membrane"/>
    <property type="evidence" value="ECO:0007669"/>
    <property type="project" value="UniProtKB-SubCell"/>
</dbReference>
<dbReference type="OrthoDB" id="6372431at2759"/>
<dbReference type="GO" id="GO:0006487">
    <property type="term" value="P:protein N-linked glycosylation"/>
    <property type="evidence" value="ECO:0007669"/>
    <property type="project" value="TreeGrafter"/>
</dbReference>
<evidence type="ECO:0000256" key="5">
    <source>
        <dbReference type="ARBA" id="ARBA00038903"/>
    </source>
</evidence>
<reference evidence="11" key="1">
    <citation type="submission" date="2016-02" db="EMBL/GenBank/DDBJ databases">
        <title>Comparative genomics of biotechnologically important yeasts.</title>
        <authorList>
            <consortium name="DOE Joint Genome Institute"/>
            <person name="Riley R."/>
            <person name="Haridas S."/>
            <person name="Wolfe K.H."/>
            <person name="Lopes M.R."/>
            <person name="Hittinger C.T."/>
            <person name="Goker M."/>
            <person name="Salamov A."/>
            <person name="Wisecaver J."/>
            <person name="Long T.M."/>
            <person name="Aerts A.L."/>
            <person name="Barry K."/>
            <person name="Choi C."/>
            <person name="Clum A."/>
            <person name="Coughlan A.Y."/>
            <person name="Deshpande S."/>
            <person name="Douglass A.P."/>
            <person name="Hanson S.J."/>
            <person name="Klenk H.-P."/>
            <person name="Labutti K."/>
            <person name="Lapidus A."/>
            <person name="Lindquist E."/>
            <person name="Lipzen A."/>
            <person name="Meier-Kolthoff J.P."/>
            <person name="Ohm R.A."/>
            <person name="Otillar R.P."/>
            <person name="Pangilinan J."/>
            <person name="Peng Y."/>
            <person name="Rokas A."/>
            <person name="Rosa C.A."/>
            <person name="Scheuner C."/>
            <person name="Sibirny A.A."/>
            <person name="Slot J.C."/>
            <person name="Stielow J.B."/>
            <person name="Sun H."/>
            <person name="Kurtzman C.P."/>
            <person name="Blackwell M."/>
            <person name="Jeffries T.W."/>
            <person name="Grigoriev I.V."/>
        </authorList>
    </citation>
    <scope>NUCLEOTIDE SEQUENCE [LARGE SCALE GENOMIC DNA]</scope>
    <source>
        <strain evidence="11">NRRL Y-17796</strain>
    </source>
</reference>
<dbReference type="GO" id="GO:0009134">
    <property type="term" value="P:nucleoside diphosphate catabolic process"/>
    <property type="evidence" value="ECO:0007669"/>
    <property type="project" value="TreeGrafter"/>
</dbReference>
<organism evidence="10 11">
    <name type="scientific">Tortispora caseinolytica NRRL Y-17796</name>
    <dbReference type="NCBI Taxonomy" id="767744"/>
    <lineage>
        <taxon>Eukaryota</taxon>
        <taxon>Fungi</taxon>
        <taxon>Dikarya</taxon>
        <taxon>Ascomycota</taxon>
        <taxon>Saccharomycotina</taxon>
        <taxon>Trigonopsidomycetes</taxon>
        <taxon>Trigonopsidales</taxon>
        <taxon>Trigonopsidaceae</taxon>
        <taxon>Tortispora</taxon>
    </lineage>
</organism>
<dbReference type="CDD" id="cd24040">
    <property type="entry name" value="ASKHA_NBD_GDA1"/>
    <property type="match status" value="1"/>
</dbReference>
<dbReference type="Pfam" id="PF01150">
    <property type="entry name" value="GDA1_CD39"/>
    <property type="match status" value="1"/>
</dbReference>
<keyword evidence="7" id="KW-0547">Nucleotide-binding</keyword>
<dbReference type="Gene3D" id="3.30.420.40">
    <property type="match status" value="1"/>
</dbReference>
<keyword evidence="3 8" id="KW-0378">Hydrolase</keyword>
<dbReference type="GO" id="GO:0005524">
    <property type="term" value="F:ATP binding"/>
    <property type="evidence" value="ECO:0007669"/>
    <property type="project" value="UniProtKB-KW"/>
</dbReference>
<evidence type="ECO:0000256" key="3">
    <source>
        <dbReference type="ARBA" id="ARBA00022801"/>
    </source>
</evidence>
<protein>
    <recommendedName>
        <fullName evidence="5">guanosine-diphosphatase</fullName>
        <ecNumber evidence="5">3.6.1.42</ecNumber>
    </recommendedName>
</protein>
<evidence type="ECO:0000256" key="6">
    <source>
        <dbReference type="PIRSR" id="PIRSR600407-1"/>
    </source>
</evidence>
<evidence type="ECO:0000256" key="8">
    <source>
        <dbReference type="RuleBase" id="RU003833"/>
    </source>
</evidence>
<feature type="chain" id="PRO_5009163133" description="guanosine-diphosphatase" evidence="9">
    <location>
        <begin position="27"/>
        <end position="450"/>
    </location>
</feature>
<name>A0A1E4TC74_9ASCO</name>
<gene>
    <name evidence="10" type="ORF">CANCADRAFT_32630</name>
</gene>
<feature type="signal peptide" evidence="9">
    <location>
        <begin position="1"/>
        <end position="26"/>
    </location>
</feature>
<evidence type="ECO:0000313" key="10">
    <source>
        <dbReference type="EMBL" id="ODV89339.1"/>
    </source>
</evidence>
<evidence type="ECO:0000256" key="4">
    <source>
        <dbReference type="ARBA" id="ARBA00037742"/>
    </source>
</evidence>
<comment type="subcellular location">
    <subcellularLocation>
        <location evidence="1">Golgi apparatus membrane</location>
        <topology evidence="1">Single-pass type II membrane protein</topology>
    </subcellularLocation>
</comment>
<dbReference type="PROSITE" id="PS01238">
    <property type="entry name" value="GDA1_CD39_NTPASE"/>
    <property type="match status" value="1"/>
</dbReference>
<comment type="function">
    <text evidence="4">After transfer of sugars to endogenous macromolecular acceptors, the enzyme converts nucleoside diphosphates to nucleoside monophosphates which in turn exit the Golgi lumen in a coupled antiporter reaction, allowing entry of additional nucleotide sugar from the cytosol.</text>
</comment>
<dbReference type="InterPro" id="IPR000407">
    <property type="entry name" value="GDA1_CD39_NTPase"/>
</dbReference>
<dbReference type="EMBL" id="KV453843">
    <property type="protein sequence ID" value="ODV89339.1"/>
    <property type="molecule type" value="Genomic_DNA"/>
</dbReference>
<keyword evidence="9" id="KW-0732">Signal</keyword>
<feature type="binding site" evidence="7">
    <location>
        <begin position="197"/>
        <end position="201"/>
    </location>
    <ligand>
        <name>ATP</name>
        <dbReference type="ChEBI" id="CHEBI:30616"/>
    </ligand>
</feature>
<evidence type="ECO:0000256" key="2">
    <source>
        <dbReference type="ARBA" id="ARBA00009283"/>
    </source>
</evidence>
<keyword evidence="7" id="KW-0067">ATP-binding</keyword>
<dbReference type="GO" id="GO:0045134">
    <property type="term" value="F:UDP phosphatase activity"/>
    <property type="evidence" value="ECO:0007669"/>
    <property type="project" value="EnsemblFungi"/>
</dbReference>
<dbReference type="EC" id="3.6.1.42" evidence="5"/>
<evidence type="ECO:0000256" key="1">
    <source>
        <dbReference type="ARBA" id="ARBA00004323"/>
    </source>
</evidence>
<sequence>MLRIALTCLAFIALLAFFFRLWPSHMNVPTNVAKTKPVDCPNRRYVVMIDAGSTGSRVHVYDFAVCGPSPELVNETFEMLKPGLSSFPGDPKGAAMSLKPLLDVAMAAVPSNRQSSTPISVKATAGLRLLGETKSAEILKGVESYLREYPFILPENAVSIMDGADEGVYAWITTNYLLGNIGINARSQTAAVFDLGGGSTQVVFEPSHPDHIADPKHKYELTFAGKSYVLYQHSHLGYGLMEARKKVFESVYSAAKKNSASAGQLDVIVNPCLPPKVEKSAEIGSANEKVSVSMIGPDVASSAQCRSIAENILKKDAHCPVGPCSFNGIHQPSISDAFPEDSDIYIFSYFYDRTSPLGMPQSFTIAELRDLTSTVCLGKDSWSTFGAIEGAVAELEEGPEWCLDLNFIYAILHTGYDLPLNREVKIAKKIKDNELGWCLGASIPLLSLAS</sequence>
<comment type="similarity">
    <text evidence="2 8">Belongs to the GDA1/CD39 NTPase family.</text>
</comment>